<evidence type="ECO:0000313" key="1">
    <source>
        <dbReference type="EMBL" id="MEJ8661374.1"/>
    </source>
</evidence>
<proteinExistence type="predicted"/>
<dbReference type="Proteomes" id="UP001375539">
    <property type="component" value="Unassembled WGS sequence"/>
</dbReference>
<gene>
    <name evidence="1" type="ORF">WKI58_33540</name>
</gene>
<name>A0ACC6QSQ2_9ACTN</name>
<accession>A0ACC6QSQ2</accession>
<dbReference type="EMBL" id="JBBKAI010000002">
    <property type="protein sequence ID" value="MEJ8661374.1"/>
    <property type="molecule type" value="Genomic_DNA"/>
</dbReference>
<reference evidence="1" key="1">
    <citation type="submission" date="2024-03" db="EMBL/GenBank/DDBJ databases">
        <title>Novel Streptomyces species of biotechnological and ecological value are a feature of Machair soil.</title>
        <authorList>
            <person name="Prole J.R."/>
            <person name="Goodfellow M."/>
            <person name="Allenby N."/>
            <person name="Ward A.C."/>
        </authorList>
    </citation>
    <scope>NUCLEOTIDE SEQUENCE</scope>
    <source>
        <strain evidence="1">MS1.AVA.4</strain>
    </source>
</reference>
<sequence length="164" mass="16796">MLSISKWGVVAATTVPLAILANSASASNDPYPLDRSADRARTKVISVTTTGTGTTMVDNGAPGPGIGDQVVITANLFRKGVSYGDEGAVCTRVAAQTTHCTGTFRLPGGQVTWQHLQTTAVGKPPSDFDVAVTGGTGTYATARGYGHVARTSESGGSFTLHLVL</sequence>
<keyword evidence="2" id="KW-1185">Reference proteome</keyword>
<evidence type="ECO:0000313" key="2">
    <source>
        <dbReference type="Proteomes" id="UP001375539"/>
    </source>
</evidence>
<comment type="caution">
    <text evidence="1">The sequence shown here is derived from an EMBL/GenBank/DDBJ whole genome shotgun (WGS) entry which is preliminary data.</text>
</comment>
<protein>
    <submittedName>
        <fullName evidence="1">Uncharacterized protein</fullName>
    </submittedName>
</protein>
<organism evidence="1 2">
    <name type="scientific">Streptomyces pratisoli</name>
    <dbReference type="NCBI Taxonomy" id="3139917"/>
    <lineage>
        <taxon>Bacteria</taxon>
        <taxon>Bacillati</taxon>
        <taxon>Actinomycetota</taxon>
        <taxon>Actinomycetes</taxon>
        <taxon>Kitasatosporales</taxon>
        <taxon>Streptomycetaceae</taxon>
        <taxon>Streptomyces</taxon>
    </lineage>
</organism>